<evidence type="ECO:0000313" key="3">
    <source>
        <dbReference type="Proteomes" id="UP000248745"/>
    </source>
</evidence>
<comment type="caution">
    <text evidence="2">The sequence shown here is derived from an EMBL/GenBank/DDBJ whole genome shotgun (WGS) entry which is preliminary data.</text>
</comment>
<feature type="domain" description="Pyridoxamine 5'-phosphate oxidase N-terminal" evidence="1">
    <location>
        <begin position="5"/>
        <end position="95"/>
    </location>
</feature>
<dbReference type="Proteomes" id="UP000248745">
    <property type="component" value="Unassembled WGS sequence"/>
</dbReference>
<reference evidence="2 3" key="1">
    <citation type="submission" date="2018-06" db="EMBL/GenBank/DDBJ databases">
        <title>Mucibacter soli gen. nov., sp. nov., a new member of the family Chitinophagaceae producing mucin.</title>
        <authorList>
            <person name="Kim M.-K."/>
            <person name="Park S."/>
            <person name="Kim T.-S."/>
            <person name="Joung Y."/>
            <person name="Han J.-H."/>
            <person name="Kim S.B."/>
        </authorList>
    </citation>
    <scope>NUCLEOTIDE SEQUENCE [LARGE SCALE GENOMIC DNA]</scope>
    <source>
        <strain evidence="2 3">R1-15</strain>
    </source>
</reference>
<keyword evidence="3" id="KW-1185">Reference proteome</keyword>
<dbReference type="Pfam" id="PF01243">
    <property type="entry name" value="PNPOx_N"/>
    <property type="match status" value="1"/>
</dbReference>
<sequence length="138" mass="15794">MTVAALYEFLSEHHHAVISSVAKHHMPQSALVGVAITENLELIFDTTSDTRKYDNLVRNPALAAVIGWDGEQTVQYEGEARLLTGDELKPYQEIYLRTFPDGIGRTEWEHIAYFTVTPKWIRFSDFNHPSPLIVEFNF</sequence>
<accession>A0A2W2AZ57</accession>
<gene>
    <name evidence="2" type="ORF">DN068_09040</name>
</gene>
<proteinExistence type="predicted"/>
<dbReference type="OrthoDB" id="162914at2"/>
<organism evidence="2 3">
    <name type="scientific">Taibaiella soli</name>
    <dbReference type="NCBI Taxonomy" id="1649169"/>
    <lineage>
        <taxon>Bacteria</taxon>
        <taxon>Pseudomonadati</taxon>
        <taxon>Bacteroidota</taxon>
        <taxon>Chitinophagia</taxon>
        <taxon>Chitinophagales</taxon>
        <taxon>Chitinophagaceae</taxon>
        <taxon>Taibaiella</taxon>
    </lineage>
</organism>
<evidence type="ECO:0000259" key="1">
    <source>
        <dbReference type="Pfam" id="PF01243"/>
    </source>
</evidence>
<dbReference type="AlphaFoldDB" id="A0A2W2AZ57"/>
<dbReference type="InterPro" id="IPR011576">
    <property type="entry name" value="Pyridox_Oxase_N"/>
</dbReference>
<protein>
    <recommendedName>
        <fullName evidence="1">Pyridoxamine 5'-phosphate oxidase N-terminal domain-containing protein</fullName>
    </recommendedName>
</protein>
<evidence type="ECO:0000313" key="2">
    <source>
        <dbReference type="EMBL" id="PZF73304.1"/>
    </source>
</evidence>
<dbReference type="EMBL" id="QKTW01000014">
    <property type="protein sequence ID" value="PZF73304.1"/>
    <property type="molecule type" value="Genomic_DNA"/>
</dbReference>
<name>A0A2W2AZ57_9BACT</name>
<dbReference type="InterPro" id="IPR012349">
    <property type="entry name" value="Split_barrel_FMN-bd"/>
</dbReference>
<dbReference type="SUPFAM" id="SSF50475">
    <property type="entry name" value="FMN-binding split barrel"/>
    <property type="match status" value="1"/>
</dbReference>
<dbReference type="Gene3D" id="2.30.110.10">
    <property type="entry name" value="Electron Transport, Fmn-binding Protein, Chain A"/>
    <property type="match status" value="1"/>
</dbReference>
<dbReference type="RefSeq" id="WP_110998583.1">
    <property type="nucleotide sequence ID" value="NZ_QKTW01000014.1"/>
</dbReference>